<reference evidence="8" key="1">
    <citation type="submission" date="2014-12" db="EMBL/GenBank/DDBJ databases">
        <title>The draft genome of the Tatumella morbirosei type strain, LMG23360T isolated from pineapple rot.</title>
        <authorList>
            <person name="Smits T.H."/>
            <person name="Palmer M."/>
            <person name="Venter S.N."/>
            <person name="Duffy B."/>
            <person name="Steenkamp E.T."/>
            <person name="Chan W.Y."/>
            <person name="Coutinho T.A."/>
            <person name="Coetzee M.P."/>
            <person name="De Maayer P."/>
        </authorList>
    </citation>
    <scope>NUCLEOTIDE SEQUENCE [LARGE SCALE GENOMIC DNA]</scope>
    <source>
        <strain evidence="8">LMG 23360</strain>
    </source>
</reference>
<accession>A0A095T5I4</accession>
<comment type="caution">
    <text evidence="8">The sequence shown here is derived from an EMBL/GenBank/DDBJ whole genome shotgun (WGS) entry which is preliminary data.</text>
</comment>
<dbReference type="AlphaFoldDB" id="A0A095T5I4"/>
<evidence type="ECO:0000256" key="1">
    <source>
        <dbReference type="ARBA" id="ARBA00010688"/>
    </source>
</evidence>
<dbReference type="OrthoDB" id="9801219at2"/>
<dbReference type="Gene3D" id="3.40.1190.20">
    <property type="match status" value="1"/>
</dbReference>
<evidence type="ECO:0000313" key="8">
    <source>
        <dbReference type="EMBL" id="KGD71957.1"/>
    </source>
</evidence>
<dbReference type="GO" id="GO:0008662">
    <property type="term" value="F:1-phosphofructokinase activity"/>
    <property type="evidence" value="ECO:0007669"/>
    <property type="project" value="InterPro"/>
</dbReference>
<proteinExistence type="inferred from homology"/>
<dbReference type="InterPro" id="IPR029056">
    <property type="entry name" value="Ribokinase-like"/>
</dbReference>
<evidence type="ECO:0000256" key="6">
    <source>
        <dbReference type="PIRNR" id="PIRNR000535"/>
    </source>
</evidence>
<dbReference type="RefSeq" id="WP_038021098.1">
    <property type="nucleotide sequence ID" value="NZ_JPKR02000003.1"/>
</dbReference>
<keyword evidence="4" id="KW-0418">Kinase</keyword>
<dbReference type="InterPro" id="IPR022463">
    <property type="entry name" value="1-PFruKinase"/>
</dbReference>
<dbReference type="InterPro" id="IPR017583">
    <property type="entry name" value="Tagatose/fructose_Pkinase"/>
</dbReference>
<evidence type="ECO:0000313" key="9">
    <source>
        <dbReference type="Proteomes" id="UP000029577"/>
    </source>
</evidence>
<dbReference type="CDD" id="cd01164">
    <property type="entry name" value="FruK_PfkB_like"/>
    <property type="match status" value="1"/>
</dbReference>
<gene>
    <name evidence="8" type="ORF">HA49_14215</name>
</gene>
<evidence type="ECO:0000256" key="3">
    <source>
        <dbReference type="ARBA" id="ARBA00022741"/>
    </source>
</evidence>
<feature type="domain" description="Carbohydrate kinase PfkB" evidence="7">
    <location>
        <begin position="10"/>
        <end position="288"/>
    </location>
</feature>
<comment type="similarity">
    <text evidence="1 6">Belongs to the carbohydrate kinase PfkB family.</text>
</comment>
<keyword evidence="5" id="KW-0067">ATP-binding</keyword>
<dbReference type="NCBIfam" id="TIGR03828">
    <property type="entry name" value="pfkB"/>
    <property type="match status" value="1"/>
</dbReference>
<dbReference type="eggNOG" id="COG1105">
    <property type="taxonomic scope" value="Bacteria"/>
</dbReference>
<organism evidence="8 9">
    <name type="scientific">Tatumella morbirosei</name>
    <dbReference type="NCBI Taxonomy" id="642227"/>
    <lineage>
        <taxon>Bacteria</taxon>
        <taxon>Pseudomonadati</taxon>
        <taxon>Pseudomonadota</taxon>
        <taxon>Gammaproteobacteria</taxon>
        <taxon>Enterobacterales</taxon>
        <taxon>Erwiniaceae</taxon>
        <taxon>Tatumella</taxon>
    </lineage>
</organism>
<evidence type="ECO:0000256" key="4">
    <source>
        <dbReference type="ARBA" id="ARBA00022777"/>
    </source>
</evidence>
<dbReference type="PANTHER" id="PTHR46566">
    <property type="entry name" value="1-PHOSPHOFRUCTOKINASE-RELATED"/>
    <property type="match status" value="1"/>
</dbReference>
<dbReference type="Proteomes" id="UP000029577">
    <property type="component" value="Unassembled WGS sequence"/>
</dbReference>
<name>A0A095T5I4_9GAMM</name>
<dbReference type="NCBIfam" id="TIGR03168">
    <property type="entry name" value="1-PFK"/>
    <property type="match status" value="1"/>
</dbReference>
<protein>
    <recommendedName>
        <fullName evidence="6">Phosphofructokinase</fullName>
    </recommendedName>
</protein>
<evidence type="ECO:0000256" key="5">
    <source>
        <dbReference type="ARBA" id="ARBA00022840"/>
    </source>
</evidence>
<dbReference type="GO" id="GO:0005829">
    <property type="term" value="C:cytosol"/>
    <property type="evidence" value="ECO:0007669"/>
    <property type="project" value="TreeGrafter"/>
</dbReference>
<dbReference type="STRING" id="642227.HA49_14215"/>
<dbReference type="PANTHER" id="PTHR46566:SF1">
    <property type="entry name" value="1-PHOSPHOFRUCTOKINASE"/>
    <property type="match status" value="1"/>
</dbReference>
<keyword evidence="2 6" id="KW-0808">Transferase</keyword>
<keyword evidence="3" id="KW-0547">Nucleotide-binding</keyword>
<dbReference type="GO" id="GO:0005524">
    <property type="term" value="F:ATP binding"/>
    <property type="evidence" value="ECO:0007669"/>
    <property type="project" value="UniProtKB-KW"/>
</dbReference>
<evidence type="ECO:0000256" key="2">
    <source>
        <dbReference type="ARBA" id="ARBA00022679"/>
    </source>
</evidence>
<sequence length="304" mass="32912">MIYTLTLNTAIDMNITCAEIHPGVVNRTHRTDYCPNGKGVNVALVLHHFNKPVHILGIFGGFTGQYIVEELTARQLSVSPVWVNNPTRINVFINDGCQEYKLVNPGNKVDQQCCQQVLHRLEALTAGDALVVSGSLPPGIDSDFYRQIIELCHAKQCEVILDISHRSLKQLLSQRPLLIKPNDEELEEIFGLPAGNEAQIRRAMSVLHDAGARNVLLTLGSRGMYFSNGGALWFCTAPSVELISSACAGDAALGAFLSVWTEGREVTEALRLASATGADVAGSAGLGTLSGIHQLLGQTETRRL</sequence>
<dbReference type="Pfam" id="PF00294">
    <property type="entry name" value="PfkB"/>
    <property type="match status" value="1"/>
</dbReference>
<dbReference type="SUPFAM" id="SSF53613">
    <property type="entry name" value="Ribokinase-like"/>
    <property type="match status" value="1"/>
</dbReference>
<evidence type="ECO:0000259" key="7">
    <source>
        <dbReference type="Pfam" id="PF00294"/>
    </source>
</evidence>
<keyword evidence="9" id="KW-1185">Reference proteome</keyword>
<dbReference type="PIRSF" id="PIRSF000535">
    <property type="entry name" value="1PFK/6PFK/LacC"/>
    <property type="match status" value="1"/>
</dbReference>
<dbReference type="InterPro" id="IPR011611">
    <property type="entry name" value="PfkB_dom"/>
</dbReference>
<dbReference type="EMBL" id="JPKR02000003">
    <property type="protein sequence ID" value="KGD71957.1"/>
    <property type="molecule type" value="Genomic_DNA"/>
</dbReference>